<evidence type="ECO:0000256" key="2">
    <source>
        <dbReference type="SAM" id="Phobius"/>
    </source>
</evidence>
<feature type="transmembrane region" description="Helical" evidence="2">
    <location>
        <begin position="61"/>
        <end position="81"/>
    </location>
</feature>
<keyword evidence="2" id="KW-0472">Membrane</keyword>
<accession>A0A9X0DN72</accession>
<proteinExistence type="predicted"/>
<keyword evidence="2" id="KW-0812">Transmembrane</keyword>
<dbReference type="EMBL" id="JAPEIS010000003">
    <property type="protein sequence ID" value="KAJ8067832.1"/>
    <property type="molecule type" value="Genomic_DNA"/>
</dbReference>
<comment type="caution">
    <text evidence="3">The sequence shown here is derived from an EMBL/GenBank/DDBJ whole genome shotgun (WGS) entry which is preliminary data.</text>
</comment>
<organism evidence="3 4">
    <name type="scientific">Sclerotinia nivalis</name>
    <dbReference type="NCBI Taxonomy" id="352851"/>
    <lineage>
        <taxon>Eukaryota</taxon>
        <taxon>Fungi</taxon>
        <taxon>Dikarya</taxon>
        <taxon>Ascomycota</taxon>
        <taxon>Pezizomycotina</taxon>
        <taxon>Leotiomycetes</taxon>
        <taxon>Helotiales</taxon>
        <taxon>Sclerotiniaceae</taxon>
        <taxon>Sclerotinia</taxon>
    </lineage>
</organism>
<dbReference type="Proteomes" id="UP001152300">
    <property type="component" value="Unassembled WGS sequence"/>
</dbReference>
<evidence type="ECO:0000256" key="1">
    <source>
        <dbReference type="SAM" id="MobiDB-lite"/>
    </source>
</evidence>
<sequence>MATIIHSRRGTVTRLRRDSQSTSDSDENIYTAPLTPPVSPQYPFGRYPGQWSLRLQLEKWLWSRFSLFILGSMLTYFALFYQRESGLRFTGDIAGINRERISAIPLLYKDVIYNATKMEGNIFKGQLDTFPGDTLSVTRRFAKEMPDYPQVRNISGLLEDLQITSDKVYREYMYYYDAVRRHAEDTMILTNALIEDSKEVAQDWNASDGEPAKIYHLRRWIGKGSYWCYFFTCESQRMLIKAIYLKYLKALLEGYNLPDKHLDNHKSLGLTKVLITGERLLPIFEEAKNKSEVLRFTVELGISKMSSNETSNSEPAYNQGNDTVGYMKNWLENDFASGQHVREIEMPNSIRQFQQALKDIERNIRDLLYILLHMENYPHDHWDVKCHTDAMAKALKYLASYYNFGHPCRPGLVWEVYKCIWKREDTEPLIDSAACNTQHAWGESYGRAAA</sequence>
<reference evidence="3" key="1">
    <citation type="submission" date="2022-11" db="EMBL/GenBank/DDBJ databases">
        <title>Genome Resource of Sclerotinia nivalis Strain SnTB1, a Plant Pathogen Isolated from American Ginseng.</title>
        <authorList>
            <person name="Fan S."/>
        </authorList>
    </citation>
    <scope>NUCLEOTIDE SEQUENCE</scope>
    <source>
        <strain evidence="3">SnTB1</strain>
    </source>
</reference>
<dbReference type="AlphaFoldDB" id="A0A9X0DN72"/>
<dbReference type="OrthoDB" id="3549316at2759"/>
<evidence type="ECO:0000313" key="3">
    <source>
        <dbReference type="EMBL" id="KAJ8067832.1"/>
    </source>
</evidence>
<keyword evidence="4" id="KW-1185">Reference proteome</keyword>
<name>A0A9X0DN72_9HELO</name>
<evidence type="ECO:0000313" key="4">
    <source>
        <dbReference type="Proteomes" id="UP001152300"/>
    </source>
</evidence>
<feature type="compositionally biased region" description="Basic residues" evidence="1">
    <location>
        <begin position="1"/>
        <end position="11"/>
    </location>
</feature>
<gene>
    <name evidence="3" type="ORF">OCU04_003426</name>
</gene>
<feature type="region of interest" description="Disordered" evidence="1">
    <location>
        <begin position="1"/>
        <end position="34"/>
    </location>
</feature>
<keyword evidence="2" id="KW-1133">Transmembrane helix</keyword>
<protein>
    <submittedName>
        <fullName evidence="3">Uncharacterized protein</fullName>
    </submittedName>
</protein>